<feature type="compositionally biased region" description="Basic and acidic residues" evidence="13">
    <location>
        <begin position="408"/>
        <end position="421"/>
    </location>
</feature>
<reference evidence="16" key="1">
    <citation type="submission" date="2011-02" db="EMBL/GenBank/DDBJ databases">
        <title>The Genome Sequence of Capsaspora owczarzaki ATCC 30864.</title>
        <authorList>
            <person name="Russ C."/>
            <person name="Cuomo C."/>
            <person name="Burger G."/>
            <person name="Gray M.W."/>
            <person name="Holland P.W.H."/>
            <person name="King N."/>
            <person name="Lang F.B.F."/>
            <person name="Roger A.J."/>
            <person name="Ruiz-Trillo I."/>
            <person name="Young S.K."/>
            <person name="Zeng Q."/>
            <person name="Gargeya S."/>
            <person name="Alvarado L."/>
            <person name="Berlin A."/>
            <person name="Chapman S.B."/>
            <person name="Chen Z."/>
            <person name="Freedman E."/>
            <person name="Gellesch M."/>
            <person name="Goldberg J."/>
            <person name="Griggs A."/>
            <person name="Gujja S."/>
            <person name="Heilman E."/>
            <person name="Heiman D."/>
            <person name="Howarth C."/>
            <person name="Mehta T."/>
            <person name="Neiman D."/>
            <person name="Pearson M."/>
            <person name="Roberts A."/>
            <person name="Saif S."/>
            <person name="Shea T."/>
            <person name="Shenoy N."/>
            <person name="Sisk P."/>
            <person name="Stolte C."/>
            <person name="Sykes S."/>
            <person name="White J."/>
            <person name="Yandava C."/>
            <person name="Haas B."/>
            <person name="Nusbaum C."/>
            <person name="Birren B."/>
        </authorList>
    </citation>
    <scope>NUCLEOTIDE SEQUENCE</scope>
    <source>
        <strain evidence="16">ATCC 30864</strain>
    </source>
</reference>
<keyword evidence="7 12" id="KW-0863">Zinc-finger</keyword>
<protein>
    <recommendedName>
        <fullName evidence="12">tRNA:m(4)X modification enzyme TRM13</fullName>
        <ecNumber evidence="12">2.1.1.225</ecNumber>
    </recommendedName>
</protein>
<dbReference type="eggNOG" id="KOG2811">
    <property type="taxonomic scope" value="Eukaryota"/>
</dbReference>
<evidence type="ECO:0000256" key="2">
    <source>
        <dbReference type="ARBA" id="ARBA00022603"/>
    </source>
</evidence>
<evidence type="ECO:0000256" key="3">
    <source>
        <dbReference type="ARBA" id="ARBA00022679"/>
    </source>
</evidence>
<dbReference type="STRING" id="595528.A0A0D2X031"/>
<evidence type="ECO:0000256" key="13">
    <source>
        <dbReference type="SAM" id="MobiDB-lite"/>
    </source>
</evidence>
<dbReference type="RefSeq" id="XP_004364883.1">
    <property type="nucleotide sequence ID" value="XM_004364826.2"/>
</dbReference>
<dbReference type="OrthoDB" id="258806at2759"/>
<dbReference type="GO" id="GO:0008270">
    <property type="term" value="F:zinc ion binding"/>
    <property type="evidence" value="ECO:0007669"/>
    <property type="project" value="UniProtKB-KW"/>
</dbReference>
<comment type="catalytic activity">
    <reaction evidence="9 12">
        <text>cytidine(4) in tRNA(Pro) + S-adenosyl-L-methionine = 2'-O-methylcytidine(4) in tRNA(Pro) + S-adenosyl-L-homocysteine + H(+)</text>
        <dbReference type="Rhea" id="RHEA:32767"/>
        <dbReference type="Rhea" id="RHEA-COMP:10397"/>
        <dbReference type="Rhea" id="RHEA-COMP:10398"/>
        <dbReference type="ChEBI" id="CHEBI:15378"/>
        <dbReference type="ChEBI" id="CHEBI:57856"/>
        <dbReference type="ChEBI" id="CHEBI:59789"/>
        <dbReference type="ChEBI" id="CHEBI:74495"/>
        <dbReference type="ChEBI" id="CHEBI:82748"/>
        <dbReference type="EC" id="2.1.1.225"/>
    </reaction>
</comment>
<dbReference type="OMA" id="TICEYIV"/>
<evidence type="ECO:0000256" key="5">
    <source>
        <dbReference type="ARBA" id="ARBA00022694"/>
    </source>
</evidence>
<dbReference type="InterPro" id="IPR039044">
    <property type="entry name" value="Trm13"/>
</dbReference>
<feature type="region of interest" description="Disordered" evidence="13">
    <location>
        <begin position="60"/>
        <end position="80"/>
    </location>
</feature>
<dbReference type="FunCoup" id="A0A0D2X031">
    <property type="interactions" value="214"/>
</dbReference>
<keyword evidence="16" id="KW-1185">Reference proteome</keyword>
<evidence type="ECO:0000259" key="14">
    <source>
        <dbReference type="PROSITE" id="PS51800"/>
    </source>
</evidence>
<dbReference type="PROSITE" id="PS51800">
    <property type="entry name" value="ZF_CHHC_U11_48K"/>
    <property type="match status" value="1"/>
</dbReference>
<dbReference type="GO" id="GO:0030488">
    <property type="term" value="P:tRNA methylation"/>
    <property type="evidence" value="ECO:0007669"/>
    <property type="project" value="InterPro"/>
</dbReference>
<feature type="compositionally biased region" description="Low complexity" evidence="13">
    <location>
        <begin position="505"/>
        <end position="520"/>
    </location>
</feature>
<keyword evidence="6 12" id="KW-0479">Metal-binding</keyword>
<dbReference type="Pfam" id="PF11722">
    <property type="entry name" value="zf-TRM13_CCCH"/>
    <property type="match status" value="1"/>
</dbReference>
<evidence type="ECO:0000256" key="4">
    <source>
        <dbReference type="ARBA" id="ARBA00022691"/>
    </source>
</evidence>
<keyword evidence="8 12" id="KW-0862">Zinc</keyword>
<keyword evidence="4 12" id="KW-0949">S-adenosyl-L-methionine</keyword>
<dbReference type="InterPro" id="IPR021721">
    <property type="entry name" value="Znf_CCCH-type_TRM13"/>
</dbReference>
<dbReference type="PhylomeDB" id="A0A0D2X031"/>
<proteinExistence type="inferred from homology"/>
<keyword evidence="3 12" id="KW-0808">Transferase</keyword>
<feature type="domain" description="CHHC U11-48K-type" evidence="14">
    <location>
        <begin position="83"/>
        <end position="110"/>
    </location>
</feature>
<evidence type="ECO:0000313" key="16">
    <source>
        <dbReference type="Proteomes" id="UP000008743"/>
    </source>
</evidence>
<evidence type="ECO:0000256" key="7">
    <source>
        <dbReference type="ARBA" id="ARBA00022771"/>
    </source>
</evidence>
<organism evidence="15 16">
    <name type="scientific">Capsaspora owczarzaki (strain ATCC 30864)</name>
    <dbReference type="NCBI Taxonomy" id="595528"/>
    <lineage>
        <taxon>Eukaryota</taxon>
        <taxon>Filasterea</taxon>
        <taxon>Capsaspora</taxon>
    </lineage>
</organism>
<feature type="compositionally biased region" description="Low complexity" evidence="13">
    <location>
        <begin position="60"/>
        <end position="74"/>
    </location>
</feature>
<evidence type="ECO:0000256" key="1">
    <source>
        <dbReference type="ARBA" id="ARBA00005265"/>
    </source>
</evidence>
<dbReference type="Proteomes" id="UP000008743">
    <property type="component" value="Unassembled WGS sequence"/>
</dbReference>
<dbReference type="InParanoid" id="A0A0D2X031"/>
<evidence type="ECO:0000256" key="8">
    <source>
        <dbReference type="ARBA" id="ARBA00022833"/>
    </source>
</evidence>
<comment type="catalytic activity">
    <reaction evidence="10 12">
        <text>cytidine(4) in tRNA(Gly)(GCC) + S-adenosyl-L-methionine = 2'-O-methylcytidine(4) in tRNA(Gly)(GCC) + S-adenosyl-L-homocysteine + H(+)</text>
        <dbReference type="Rhea" id="RHEA:43192"/>
        <dbReference type="Rhea" id="RHEA-COMP:10399"/>
        <dbReference type="Rhea" id="RHEA-COMP:10400"/>
        <dbReference type="ChEBI" id="CHEBI:15378"/>
        <dbReference type="ChEBI" id="CHEBI:57856"/>
        <dbReference type="ChEBI" id="CHEBI:59789"/>
        <dbReference type="ChEBI" id="CHEBI:74495"/>
        <dbReference type="ChEBI" id="CHEBI:82748"/>
        <dbReference type="EC" id="2.1.1.225"/>
    </reaction>
</comment>
<accession>A0A0D2X031</accession>
<dbReference type="PANTHER" id="PTHR12998">
    <property type="entry name" value="TRNA:M(4)X MODIFICATION ENZYME TRM13 HOMOLOG"/>
    <property type="match status" value="1"/>
</dbReference>
<gene>
    <name evidence="15" type="ORF">CAOG_000012</name>
</gene>
<dbReference type="EC" id="2.1.1.225" evidence="12"/>
<comment type="function">
    <text evidence="12">tRNA methylase which 2'-O-methylates cytidine(4) in tRNA(Pro) and tRNA(Gly)(GCC), and adenosine(4) in tRNA(His).</text>
</comment>
<sequence length="611" mass="66233">METTAAPAPAPAQATNTAATATPADTICEYIVLRKKRRCHMERQTGSRFCGEHQWMDPDQVLQQQQQPQQQQSQGLASSARKRIPCPFDNAHTIWEDQLRRHSTKCNSRPQEVKAVYEVRGCNGGWQMGDTRPFLSQTTVDECIAAEANAVATGTAAGILERASNAGVTMQVLHRRFGTPANAAPADAAPANKAAAAPTVLAQTSPDFIHAVIAKVKEAAARHVQPVPFNEASIPGLLDAIIKTRQTVKTKLTRHDGQQDSLTAQLRDNGLLAPDMCFVEFGAGRAGMGIYVAHAIPVDQRSMILSVERMGPRHKHDPHANTRPKCYWERLTIDIADLDLKAVPAVRGERAVAIPVHPGSSQASVVATAGQTQFLPAGIVAIGKHVCGAGTDLTLRCLENYQRHLDTSERQTSDDAIRDSDTLEAADGEEGPRKRVRMQPVSLPPVAGLVIALCCHHVCNPVDYVNRPFLQSVNITTDEEFNILRRLASWATCGYRPRRPKKRQAQQGSSAAAGPEETGAGDAGPEDAAASDAQAEDAATENEHASANDAIEGDSFGTVEERTEIGRLCKRLLDHGRLLYLRDRGFQAELVQYTTPENTLENVALVARRVA</sequence>
<name>A0A0D2X031_CAPO3</name>
<dbReference type="PANTHER" id="PTHR12998:SF0">
    <property type="entry name" value="TRNA:M(4)X MODIFICATION ENZYME TRM13 HOMOLOG"/>
    <property type="match status" value="1"/>
</dbReference>
<dbReference type="Pfam" id="PF05206">
    <property type="entry name" value="TRM13"/>
    <property type="match status" value="1"/>
</dbReference>
<comment type="catalytic activity">
    <reaction evidence="11 12">
        <text>adenosine(4) in tRNA(His) + S-adenosyl-L-methionine = 2'-O-methyladenosine(4) in tRNA(His) + S-adenosyl-L-homocysteine + H(+)</text>
        <dbReference type="Rhea" id="RHEA:43196"/>
        <dbReference type="Rhea" id="RHEA-COMP:10401"/>
        <dbReference type="Rhea" id="RHEA-COMP:10402"/>
        <dbReference type="ChEBI" id="CHEBI:15378"/>
        <dbReference type="ChEBI" id="CHEBI:57856"/>
        <dbReference type="ChEBI" id="CHEBI:59789"/>
        <dbReference type="ChEBI" id="CHEBI:74411"/>
        <dbReference type="ChEBI" id="CHEBI:74477"/>
        <dbReference type="EC" id="2.1.1.225"/>
    </reaction>
</comment>
<dbReference type="EMBL" id="KE346360">
    <property type="protein sequence ID" value="KJE88349.1"/>
    <property type="molecule type" value="Genomic_DNA"/>
</dbReference>
<dbReference type="InterPro" id="IPR007871">
    <property type="entry name" value="Methyltransferase_TRM13"/>
</dbReference>
<evidence type="ECO:0000256" key="11">
    <source>
        <dbReference type="ARBA" id="ARBA00049393"/>
    </source>
</evidence>
<dbReference type="GO" id="GO:0106050">
    <property type="term" value="F:tRNA 2'-O-methyltransferase activity"/>
    <property type="evidence" value="ECO:0007669"/>
    <property type="project" value="UniProtKB-UniRule"/>
</dbReference>
<keyword evidence="5 12" id="KW-0819">tRNA processing</keyword>
<keyword evidence="2 12" id="KW-0489">Methyltransferase</keyword>
<evidence type="ECO:0000256" key="9">
    <source>
        <dbReference type="ARBA" id="ARBA00048165"/>
    </source>
</evidence>
<feature type="region of interest" description="Disordered" evidence="13">
    <location>
        <begin position="497"/>
        <end position="555"/>
    </location>
</feature>
<dbReference type="Pfam" id="PF05253">
    <property type="entry name" value="zf-U11-48K"/>
    <property type="match status" value="1"/>
</dbReference>
<evidence type="ECO:0000256" key="10">
    <source>
        <dbReference type="ARBA" id="ARBA00048635"/>
    </source>
</evidence>
<evidence type="ECO:0000256" key="6">
    <source>
        <dbReference type="ARBA" id="ARBA00022723"/>
    </source>
</evidence>
<feature type="region of interest" description="Disordered" evidence="13">
    <location>
        <begin position="408"/>
        <end position="439"/>
    </location>
</feature>
<comment type="similarity">
    <text evidence="1 12">Belongs to the methyltransferase TRM13 family.</text>
</comment>
<evidence type="ECO:0000256" key="12">
    <source>
        <dbReference type="RuleBase" id="RU367103"/>
    </source>
</evidence>
<evidence type="ECO:0000313" key="15">
    <source>
        <dbReference type="EMBL" id="KJE88349.1"/>
    </source>
</evidence>
<dbReference type="AlphaFoldDB" id="A0A0D2X031"/>
<dbReference type="InterPro" id="IPR022776">
    <property type="entry name" value="TRM13/UPF0224_CHHC_Znf_dom"/>
</dbReference>